<reference evidence="1" key="1">
    <citation type="submission" date="2019-10" db="EMBL/GenBank/DDBJ databases">
        <authorList>
            <consortium name="DOE Joint Genome Institute"/>
            <person name="Kuo A."/>
            <person name="Miyauchi S."/>
            <person name="Kiss E."/>
            <person name="Drula E."/>
            <person name="Kohler A."/>
            <person name="Sanchez-Garcia M."/>
            <person name="Andreopoulos B."/>
            <person name="Barry K.W."/>
            <person name="Bonito G."/>
            <person name="Buee M."/>
            <person name="Carver A."/>
            <person name="Chen C."/>
            <person name="Cichocki N."/>
            <person name="Clum A."/>
            <person name="Culley D."/>
            <person name="Crous P.W."/>
            <person name="Fauchery L."/>
            <person name="Girlanda M."/>
            <person name="Hayes R."/>
            <person name="Keri Z."/>
            <person name="Labutti K."/>
            <person name="Lipzen A."/>
            <person name="Lombard V."/>
            <person name="Magnuson J."/>
            <person name="Maillard F."/>
            <person name="Morin E."/>
            <person name="Murat C."/>
            <person name="Nolan M."/>
            <person name="Ohm R."/>
            <person name="Pangilinan J."/>
            <person name="Pereira M."/>
            <person name="Perotto S."/>
            <person name="Peter M."/>
            <person name="Riley R."/>
            <person name="Sitrit Y."/>
            <person name="Stielow B."/>
            <person name="Szollosi G."/>
            <person name="Zifcakova L."/>
            <person name="Stursova M."/>
            <person name="Spatafora J.W."/>
            <person name="Tedersoo L."/>
            <person name="Vaario L.-M."/>
            <person name="Yamada A."/>
            <person name="Yan M."/>
            <person name="Wang P."/>
            <person name="Xu J."/>
            <person name="Bruns T."/>
            <person name="Baldrian P."/>
            <person name="Vilgalys R."/>
            <person name="Henrissat B."/>
            <person name="Grigoriev I.V."/>
            <person name="Hibbett D."/>
            <person name="Nagy L.G."/>
            <person name="Martin F.M."/>
        </authorList>
    </citation>
    <scope>NUCLEOTIDE SEQUENCE</scope>
    <source>
        <strain evidence="1">P2</strain>
    </source>
</reference>
<dbReference type="Proteomes" id="UP000886501">
    <property type="component" value="Unassembled WGS sequence"/>
</dbReference>
<reference evidence="1" key="2">
    <citation type="journal article" date="2020" name="Nat. Commun.">
        <title>Large-scale genome sequencing of mycorrhizal fungi provides insights into the early evolution of symbiotic traits.</title>
        <authorList>
            <person name="Miyauchi S."/>
            <person name="Kiss E."/>
            <person name="Kuo A."/>
            <person name="Drula E."/>
            <person name="Kohler A."/>
            <person name="Sanchez-Garcia M."/>
            <person name="Morin E."/>
            <person name="Andreopoulos B."/>
            <person name="Barry K.W."/>
            <person name="Bonito G."/>
            <person name="Buee M."/>
            <person name="Carver A."/>
            <person name="Chen C."/>
            <person name="Cichocki N."/>
            <person name="Clum A."/>
            <person name="Culley D."/>
            <person name="Crous P.W."/>
            <person name="Fauchery L."/>
            <person name="Girlanda M."/>
            <person name="Hayes R.D."/>
            <person name="Keri Z."/>
            <person name="LaButti K."/>
            <person name="Lipzen A."/>
            <person name="Lombard V."/>
            <person name="Magnuson J."/>
            <person name="Maillard F."/>
            <person name="Murat C."/>
            <person name="Nolan M."/>
            <person name="Ohm R.A."/>
            <person name="Pangilinan J."/>
            <person name="Pereira M.F."/>
            <person name="Perotto S."/>
            <person name="Peter M."/>
            <person name="Pfister S."/>
            <person name="Riley R."/>
            <person name="Sitrit Y."/>
            <person name="Stielow J.B."/>
            <person name="Szollosi G."/>
            <person name="Zifcakova L."/>
            <person name="Stursova M."/>
            <person name="Spatafora J.W."/>
            <person name="Tedersoo L."/>
            <person name="Vaario L.M."/>
            <person name="Yamada A."/>
            <person name="Yan M."/>
            <person name="Wang P."/>
            <person name="Xu J."/>
            <person name="Bruns T."/>
            <person name="Baldrian P."/>
            <person name="Vilgalys R."/>
            <person name="Dunand C."/>
            <person name="Henrissat B."/>
            <person name="Grigoriev I.V."/>
            <person name="Hibbett D."/>
            <person name="Nagy L.G."/>
            <person name="Martin F.M."/>
        </authorList>
    </citation>
    <scope>NUCLEOTIDE SEQUENCE</scope>
    <source>
        <strain evidence="1">P2</strain>
    </source>
</reference>
<organism evidence="1 2">
    <name type="scientific">Thelephora ganbajun</name>
    <name type="common">Ganba fungus</name>
    <dbReference type="NCBI Taxonomy" id="370292"/>
    <lineage>
        <taxon>Eukaryota</taxon>
        <taxon>Fungi</taxon>
        <taxon>Dikarya</taxon>
        <taxon>Basidiomycota</taxon>
        <taxon>Agaricomycotina</taxon>
        <taxon>Agaricomycetes</taxon>
        <taxon>Thelephorales</taxon>
        <taxon>Thelephoraceae</taxon>
        <taxon>Thelephora</taxon>
    </lineage>
</organism>
<dbReference type="EMBL" id="MU118010">
    <property type="protein sequence ID" value="KAF9648632.1"/>
    <property type="molecule type" value="Genomic_DNA"/>
</dbReference>
<proteinExistence type="predicted"/>
<comment type="caution">
    <text evidence="1">The sequence shown here is derived from an EMBL/GenBank/DDBJ whole genome shotgun (WGS) entry which is preliminary data.</text>
</comment>
<evidence type="ECO:0000313" key="1">
    <source>
        <dbReference type="EMBL" id="KAF9648632.1"/>
    </source>
</evidence>
<evidence type="ECO:0000313" key="2">
    <source>
        <dbReference type="Proteomes" id="UP000886501"/>
    </source>
</evidence>
<gene>
    <name evidence="1" type="ORF">BDM02DRAFT_3186957</name>
</gene>
<sequence length="337" mass="37587">MDPSVIAQLVRTGEDNIIKKYCSVSVATILIYDYFLILDDEVKSAFKSLLTLIQSIGFKPDTICLGTLPFSRGAIIPSTKPGLILDENYFVRCVLTGNLAAHGLITSTRCKRAICARLFFFVLFSLFAQIFIGIRAYALSRLNQKLLWTFLILGVVHVGLGAIIVYDGTDRVVHIPNIPLDPFRVCLYDHNKTIGITFEISILVFDTIALVSMAIEVSKYARHYALPSMLRAVIRDITVYFFTIFLSHLLFVITIQTARPDLKILPAVGLEVFMPVMISRLVLSLMEVADKTENMSEGGFTTMSFSTSFSAREADLDLGTPTLRVRRRPANTDPDAE</sequence>
<name>A0ACB6ZGB0_THEGA</name>
<keyword evidence="2" id="KW-1185">Reference proteome</keyword>
<accession>A0ACB6ZGB0</accession>
<protein>
    <submittedName>
        <fullName evidence="1">Uncharacterized protein</fullName>
    </submittedName>
</protein>